<dbReference type="Proteomes" id="UP001328107">
    <property type="component" value="Unassembled WGS sequence"/>
</dbReference>
<dbReference type="EMBL" id="BTRK01000002">
    <property type="protein sequence ID" value="GMR34549.1"/>
    <property type="molecule type" value="Genomic_DNA"/>
</dbReference>
<organism evidence="1 2">
    <name type="scientific">Pristionchus mayeri</name>
    <dbReference type="NCBI Taxonomy" id="1317129"/>
    <lineage>
        <taxon>Eukaryota</taxon>
        <taxon>Metazoa</taxon>
        <taxon>Ecdysozoa</taxon>
        <taxon>Nematoda</taxon>
        <taxon>Chromadorea</taxon>
        <taxon>Rhabditida</taxon>
        <taxon>Rhabditina</taxon>
        <taxon>Diplogasteromorpha</taxon>
        <taxon>Diplogasteroidea</taxon>
        <taxon>Neodiplogasteridae</taxon>
        <taxon>Pristionchus</taxon>
    </lineage>
</organism>
<feature type="non-terminal residue" evidence="1">
    <location>
        <position position="1"/>
    </location>
</feature>
<reference evidence="2" key="1">
    <citation type="submission" date="2022-10" db="EMBL/GenBank/DDBJ databases">
        <title>Genome assembly of Pristionchus species.</title>
        <authorList>
            <person name="Yoshida K."/>
            <person name="Sommer R.J."/>
        </authorList>
    </citation>
    <scope>NUCLEOTIDE SEQUENCE [LARGE SCALE GENOMIC DNA]</scope>
    <source>
        <strain evidence="2">RS5460</strain>
    </source>
</reference>
<protein>
    <submittedName>
        <fullName evidence="1">Uncharacterized protein</fullName>
    </submittedName>
</protein>
<accession>A0AAN5CA71</accession>
<proteinExistence type="predicted"/>
<gene>
    <name evidence="1" type="ORF">PMAYCL1PPCAC_04744</name>
</gene>
<keyword evidence="2" id="KW-1185">Reference proteome</keyword>
<dbReference type="AlphaFoldDB" id="A0AAN5CA71"/>
<evidence type="ECO:0000313" key="2">
    <source>
        <dbReference type="Proteomes" id="UP001328107"/>
    </source>
</evidence>
<feature type="non-terminal residue" evidence="1">
    <location>
        <position position="139"/>
    </location>
</feature>
<evidence type="ECO:0000313" key="1">
    <source>
        <dbReference type="EMBL" id="GMR34549.1"/>
    </source>
</evidence>
<comment type="caution">
    <text evidence="1">The sequence shown here is derived from an EMBL/GenBank/DDBJ whole genome shotgun (WGS) entry which is preliminary data.</text>
</comment>
<name>A0AAN5CA71_9BILA</name>
<sequence length="139" mass="15961">SNVKRVKVGRPAAVDEYHCKIMCVEMNECLSYIFTDYECFLLGKKYTDSSTCILPYYEWVKKYEDSKCPADAIAQPKIDDGYVPNPALSRISSRRKANIEFNKEPPCQTERLLSDAFLPDNSHRVEGNYGSYIVWDGKL</sequence>